<organism evidence="2 3">
    <name type="scientific">Neurospora intermedia</name>
    <dbReference type="NCBI Taxonomy" id="5142"/>
    <lineage>
        <taxon>Eukaryota</taxon>
        <taxon>Fungi</taxon>
        <taxon>Dikarya</taxon>
        <taxon>Ascomycota</taxon>
        <taxon>Pezizomycotina</taxon>
        <taxon>Sordariomycetes</taxon>
        <taxon>Sordariomycetidae</taxon>
        <taxon>Sordariales</taxon>
        <taxon>Sordariaceae</taxon>
        <taxon>Neurospora</taxon>
    </lineage>
</organism>
<name>A0ABR3D5B3_NEUIN</name>
<keyword evidence="1" id="KW-0472">Membrane</keyword>
<protein>
    <recommendedName>
        <fullName evidence="4">Secreted protein</fullName>
    </recommendedName>
</protein>
<feature type="transmembrane region" description="Helical" evidence="1">
    <location>
        <begin position="7"/>
        <end position="25"/>
    </location>
</feature>
<keyword evidence="1" id="KW-0812">Transmembrane</keyword>
<evidence type="ECO:0000256" key="1">
    <source>
        <dbReference type="SAM" id="Phobius"/>
    </source>
</evidence>
<dbReference type="Proteomes" id="UP001451303">
    <property type="component" value="Unassembled WGS sequence"/>
</dbReference>
<evidence type="ECO:0000313" key="2">
    <source>
        <dbReference type="EMBL" id="KAL0467487.1"/>
    </source>
</evidence>
<keyword evidence="3" id="KW-1185">Reference proteome</keyword>
<evidence type="ECO:0000313" key="3">
    <source>
        <dbReference type="Proteomes" id="UP001451303"/>
    </source>
</evidence>
<evidence type="ECO:0008006" key="4">
    <source>
        <dbReference type="Google" id="ProtNLM"/>
    </source>
</evidence>
<accession>A0ABR3D5B3</accession>
<sequence>MQYVQCHLGAPVAVLFFCFFSFPFFRCRRCPWSESGERFKWPTPSSYRVTFLGSAWLVAKFPFLRAHPPFEVARLVRRFLQD</sequence>
<gene>
    <name evidence="2" type="ORF">QR685DRAFT_360821</name>
</gene>
<dbReference type="EMBL" id="JAVLET010000009">
    <property type="protein sequence ID" value="KAL0467487.1"/>
    <property type="molecule type" value="Genomic_DNA"/>
</dbReference>
<proteinExistence type="predicted"/>
<reference evidence="2 3" key="1">
    <citation type="submission" date="2023-09" db="EMBL/GenBank/DDBJ databases">
        <title>Multi-omics analysis of a traditional fermented food reveals byproduct-associated fungal strains for waste-to-food upcycling.</title>
        <authorList>
            <consortium name="Lawrence Berkeley National Laboratory"/>
            <person name="Rekdal V.M."/>
            <person name="Villalobos-Escobedo J.M."/>
            <person name="Rodriguez-Valeron N."/>
            <person name="Garcia M.O."/>
            <person name="Vasquez D.P."/>
            <person name="Damayanti I."/>
            <person name="Sorensen P.M."/>
            <person name="Baidoo E.E."/>
            <person name="De Carvalho A.C."/>
            <person name="Riley R."/>
            <person name="Lipzen A."/>
            <person name="He G."/>
            <person name="Yan M."/>
            <person name="Haridas S."/>
            <person name="Daum C."/>
            <person name="Yoshinaga Y."/>
            <person name="Ng V."/>
            <person name="Grigoriev I.V."/>
            <person name="Munk R."/>
            <person name="Nuraida L."/>
            <person name="Wijaya C.H."/>
            <person name="Morales P.-C."/>
            <person name="Keasling J.D."/>
        </authorList>
    </citation>
    <scope>NUCLEOTIDE SEQUENCE [LARGE SCALE GENOMIC DNA]</scope>
    <source>
        <strain evidence="2 3">FGSC 2613</strain>
    </source>
</reference>
<keyword evidence="1" id="KW-1133">Transmembrane helix</keyword>
<comment type="caution">
    <text evidence="2">The sequence shown here is derived from an EMBL/GenBank/DDBJ whole genome shotgun (WGS) entry which is preliminary data.</text>
</comment>